<keyword evidence="3" id="KW-1185">Reference proteome</keyword>
<evidence type="ECO:0000313" key="3">
    <source>
        <dbReference type="Proteomes" id="UP000233556"/>
    </source>
</evidence>
<feature type="compositionally biased region" description="Polar residues" evidence="1">
    <location>
        <begin position="1"/>
        <end position="12"/>
    </location>
</feature>
<evidence type="ECO:0000256" key="1">
    <source>
        <dbReference type="SAM" id="MobiDB-lite"/>
    </source>
</evidence>
<reference evidence="3" key="2">
    <citation type="submission" date="2017-12" db="EMBL/GenBank/DDBJ databases">
        <title>Genome sequence of the Bar-tailed Godwit (Limosa lapponica baueri).</title>
        <authorList>
            <person name="Lima N.C.B."/>
            <person name="Parody-Merino A.M."/>
            <person name="Battley P.F."/>
            <person name="Fidler A.E."/>
            <person name="Prosdocimi F."/>
        </authorList>
    </citation>
    <scope>NUCLEOTIDE SEQUENCE [LARGE SCALE GENOMIC DNA]</scope>
</reference>
<gene>
    <name evidence="2" type="ORF">llap_17998</name>
</gene>
<dbReference type="AlphaFoldDB" id="A0A2I0TD10"/>
<protein>
    <submittedName>
        <fullName evidence="2">Uncharacterized protein</fullName>
    </submittedName>
</protein>
<evidence type="ECO:0000313" key="2">
    <source>
        <dbReference type="EMBL" id="PKU31698.1"/>
    </source>
</evidence>
<proteinExistence type="predicted"/>
<dbReference type="Proteomes" id="UP000233556">
    <property type="component" value="Unassembled WGS sequence"/>
</dbReference>
<feature type="region of interest" description="Disordered" evidence="1">
    <location>
        <begin position="1"/>
        <end position="31"/>
    </location>
</feature>
<organism evidence="2 3">
    <name type="scientific">Limosa lapponica baueri</name>
    <dbReference type="NCBI Taxonomy" id="1758121"/>
    <lineage>
        <taxon>Eukaryota</taxon>
        <taxon>Metazoa</taxon>
        <taxon>Chordata</taxon>
        <taxon>Craniata</taxon>
        <taxon>Vertebrata</taxon>
        <taxon>Euteleostomi</taxon>
        <taxon>Archelosauria</taxon>
        <taxon>Archosauria</taxon>
        <taxon>Dinosauria</taxon>
        <taxon>Saurischia</taxon>
        <taxon>Theropoda</taxon>
        <taxon>Coelurosauria</taxon>
        <taxon>Aves</taxon>
        <taxon>Neognathae</taxon>
        <taxon>Neoaves</taxon>
        <taxon>Charadriiformes</taxon>
        <taxon>Scolopacidae</taxon>
        <taxon>Limosa</taxon>
    </lineage>
</organism>
<sequence length="68" mass="7395">MALDGRQTNTADNACDEGPSPSKRQKLQHTVGPTSLEQLKFVISASAIRIESNIQKAYLHETNGLKGE</sequence>
<dbReference type="EMBL" id="KZ512408">
    <property type="protein sequence ID" value="PKU31698.1"/>
    <property type="molecule type" value="Genomic_DNA"/>
</dbReference>
<reference evidence="3" key="1">
    <citation type="submission" date="2017-11" db="EMBL/GenBank/DDBJ databases">
        <authorList>
            <person name="Lima N.C."/>
            <person name="Parody-Merino A.M."/>
            <person name="Battley P.F."/>
            <person name="Fidler A.E."/>
            <person name="Prosdocimi F."/>
        </authorList>
    </citation>
    <scope>NUCLEOTIDE SEQUENCE [LARGE SCALE GENOMIC DNA]</scope>
</reference>
<accession>A0A2I0TD10</accession>
<name>A0A2I0TD10_LIMLA</name>